<feature type="compositionally biased region" description="Polar residues" evidence="1">
    <location>
        <begin position="29"/>
        <end position="39"/>
    </location>
</feature>
<dbReference type="OrthoDB" id="3799451at2759"/>
<proteinExistence type="predicted"/>
<protein>
    <submittedName>
        <fullName evidence="2">Uncharacterized protein</fullName>
    </submittedName>
</protein>
<evidence type="ECO:0000313" key="2">
    <source>
        <dbReference type="EMBL" id="KAF3039686.1"/>
    </source>
</evidence>
<reference evidence="2" key="1">
    <citation type="submission" date="2019-04" db="EMBL/GenBank/DDBJ databases">
        <title>Sequencing of skin fungus with MAO and IRED activity.</title>
        <authorList>
            <person name="Marsaioli A.J."/>
            <person name="Bonatto J.M.C."/>
            <person name="Reis Junior O."/>
        </authorList>
    </citation>
    <scope>NUCLEOTIDE SEQUENCE</scope>
    <source>
        <strain evidence="2">28M1</strain>
    </source>
</reference>
<feature type="compositionally biased region" description="Basic and acidic residues" evidence="1">
    <location>
        <begin position="141"/>
        <end position="152"/>
    </location>
</feature>
<evidence type="ECO:0000313" key="3">
    <source>
        <dbReference type="Proteomes" id="UP000758155"/>
    </source>
</evidence>
<name>A0A9P4WRB9_9PLEO</name>
<comment type="caution">
    <text evidence="2">The sequence shown here is derived from an EMBL/GenBank/DDBJ whole genome shotgun (WGS) entry which is preliminary data.</text>
</comment>
<feature type="region of interest" description="Disordered" evidence="1">
    <location>
        <begin position="1"/>
        <end position="39"/>
    </location>
</feature>
<feature type="region of interest" description="Disordered" evidence="1">
    <location>
        <begin position="107"/>
        <end position="152"/>
    </location>
</feature>
<evidence type="ECO:0000256" key="1">
    <source>
        <dbReference type="SAM" id="MobiDB-lite"/>
    </source>
</evidence>
<dbReference type="Proteomes" id="UP000758155">
    <property type="component" value="Unassembled WGS sequence"/>
</dbReference>
<feature type="compositionally biased region" description="Low complexity" evidence="1">
    <location>
        <begin position="10"/>
        <end position="28"/>
    </location>
</feature>
<sequence>MSGNNEDPAHALASSSSPSSDALLSLRSFSASEPTQSSITTRNHIEKTAKLMSKSKARCNEFMLGNTLEDTIALIDLKLADQKSNGTNNRMRSVKVKHVNNMLGFRMDDEWPKDKDGKPVPYAELPGANLPEDSYGTPEGIKGEHDEFTLEG</sequence>
<gene>
    <name evidence="2" type="ORF">E8E12_001519</name>
</gene>
<organism evidence="2 3">
    <name type="scientific">Didymella heteroderae</name>
    <dbReference type="NCBI Taxonomy" id="1769908"/>
    <lineage>
        <taxon>Eukaryota</taxon>
        <taxon>Fungi</taxon>
        <taxon>Dikarya</taxon>
        <taxon>Ascomycota</taxon>
        <taxon>Pezizomycotina</taxon>
        <taxon>Dothideomycetes</taxon>
        <taxon>Pleosporomycetidae</taxon>
        <taxon>Pleosporales</taxon>
        <taxon>Pleosporineae</taxon>
        <taxon>Didymellaceae</taxon>
        <taxon>Didymella</taxon>
    </lineage>
</organism>
<accession>A0A9P4WRB9</accession>
<dbReference type="AlphaFoldDB" id="A0A9P4WRB9"/>
<dbReference type="EMBL" id="SWKV01000029">
    <property type="protein sequence ID" value="KAF3039686.1"/>
    <property type="molecule type" value="Genomic_DNA"/>
</dbReference>
<feature type="compositionally biased region" description="Basic and acidic residues" evidence="1">
    <location>
        <begin position="107"/>
        <end position="118"/>
    </location>
</feature>
<keyword evidence="3" id="KW-1185">Reference proteome</keyword>